<dbReference type="GO" id="GO:0016020">
    <property type="term" value="C:membrane"/>
    <property type="evidence" value="ECO:0007669"/>
    <property type="project" value="UniProtKB-SubCell"/>
</dbReference>
<evidence type="ECO:0000256" key="9">
    <source>
        <dbReference type="ARBA" id="ARBA00023136"/>
    </source>
</evidence>
<organism evidence="14 15">
    <name type="scientific">Ranatra chinensis</name>
    <dbReference type="NCBI Taxonomy" id="642074"/>
    <lineage>
        <taxon>Eukaryota</taxon>
        <taxon>Metazoa</taxon>
        <taxon>Ecdysozoa</taxon>
        <taxon>Arthropoda</taxon>
        <taxon>Hexapoda</taxon>
        <taxon>Insecta</taxon>
        <taxon>Pterygota</taxon>
        <taxon>Neoptera</taxon>
        <taxon>Paraneoptera</taxon>
        <taxon>Hemiptera</taxon>
        <taxon>Heteroptera</taxon>
        <taxon>Panheteroptera</taxon>
        <taxon>Nepomorpha</taxon>
        <taxon>Nepidae</taxon>
        <taxon>Ranatrinae</taxon>
        <taxon>Ranatra</taxon>
    </lineage>
</organism>
<name>A0ABD0YQZ5_9HEMI</name>
<comment type="subcellular location">
    <subcellularLocation>
        <location evidence="1">Membrane</location>
        <topology evidence="1">Multi-pass membrane protein</topology>
    </subcellularLocation>
</comment>
<accession>A0ABD0YQZ5</accession>
<keyword evidence="8 12" id="KW-0406">Ion transport</keyword>
<keyword evidence="7" id="KW-0915">Sodium</keyword>
<reference evidence="14 15" key="1">
    <citation type="submission" date="2024-07" db="EMBL/GenBank/DDBJ databases">
        <title>Chromosome-level genome assembly of the water stick insect Ranatra chinensis (Heteroptera: Nepidae).</title>
        <authorList>
            <person name="Liu X."/>
        </authorList>
    </citation>
    <scope>NUCLEOTIDE SEQUENCE [LARGE SCALE GENOMIC DNA]</scope>
    <source>
        <strain evidence="14">Cailab_2021Rc</strain>
        <tissue evidence="14">Muscle</tissue>
    </source>
</reference>
<feature type="transmembrane region" description="Helical" evidence="13">
    <location>
        <begin position="12"/>
        <end position="32"/>
    </location>
</feature>
<evidence type="ECO:0000313" key="14">
    <source>
        <dbReference type="EMBL" id="KAL1122228.1"/>
    </source>
</evidence>
<evidence type="ECO:0000256" key="3">
    <source>
        <dbReference type="ARBA" id="ARBA00022448"/>
    </source>
</evidence>
<evidence type="ECO:0000256" key="2">
    <source>
        <dbReference type="ARBA" id="ARBA00007193"/>
    </source>
</evidence>
<gene>
    <name evidence="14" type="ORF">AAG570_003633</name>
</gene>
<dbReference type="Pfam" id="PF00858">
    <property type="entry name" value="ASC"/>
    <property type="match status" value="1"/>
</dbReference>
<keyword evidence="5 12" id="KW-0812">Transmembrane</keyword>
<dbReference type="PANTHER" id="PTHR11690:SF288">
    <property type="entry name" value="AMILORIDE-SENSITIVE NA+ CHANNEL-RELATED"/>
    <property type="match status" value="1"/>
</dbReference>
<dbReference type="Gene3D" id="2.60.470.10">
    <property type="entry name" value="Acid-sensing ion channels like domains"/>
    <property type="match status" value="1"/>
</dbReference>
<evidence type="ECO:0008006" key="16">
    <source>
        <dbReference type="Google" id="ProtNLM"/>
    </source>
</evidence>
<keyword evidence="6 13" id="KW-1133">Transmembrane helix</keyword>
<evidence type="ECO:0000256" key="1">
    <source>
        <dbReference type="ARBA" id="ARBA00004141"/>
    </source>
</evidence>
<dbReference type="Proteomes" id="UP001558652">
    <property type="component" value="Unassembled WGS sequence"/>
</dbReference>
<keyword evidence="10 12" id="KW-0739">Sodium transport</keyword>
<evidence type="ECO:0000313" key="15">
    <source>
        <dbReference type="Proteomes" id="UP001558652"/>
    </source>
</evidence>
<evidence type="ECO:0000256" key="8">
    <source>
        <dbReference type="ARBA" id="ARBA00023065"/>
    </source>
</evidence>
<keyword evidence="3 12" id="KW-0813">Transport</keyword>
<dbReference type="InterPro" id="IPR001873">
    <property type="entry name" value="ENaC"/>
</dbReference>
<evidence type="ECO:0000256" key="6">
    <source>
        <dbReference type="ARBA" id="ARBA00022989"/>
    </source>
</evidence>
<keyword evidence="9 13" id="KW-0472">Membrane</keyword>
<evidence type="ECO:0000256" key="7">
    <source>
        <dbReference type="ARBA" id="ARBA00023053"/>
    </source>
</evidence>
<evidence type="ECO:0000256" key="12">
    <source>
        <dbReference type="RuleBase" id="RU000679"/>
    </source>
</evidence>
<evidence type="ECO:0000256" key="5">
    <source>
        <dbReference type="ARBA" id="ARBA00022692"/>
    </source>
</evidence>
<dbReference type="EMBL" id="JBFDAA010000014">
    <property type="protein sequence ID" value="KAL1122228.1"/>
    <property type="molecule type" value="Genomic_DNA"/>
</dbReference>
<comment type="caution">
    <text evidence="14">The sequence shown here is derived from an EMBL/GenBank/DDBJ whole genome shotgun (WGS) entry which is preliminary data.</text>
</comment>
<proteinExistence type="inferred from homology"/>
<dbReference type="AlphaFoldDB" id="A0ABD0YQZ5"/>
<evidence type="ECO:0000256" key="4">
    <source>
        <dbReference type="ARBA" id="ARBA00022461"/>
    </source>
</evidence>
<evidence type="ECO:0000256" key="10">
    <source>
        <dbReference type="ARBA" id="ARBA00023201"/>
    </source>
</evidence>
<keyword evidence="15" id="KW-1185">Reference proteome</keyword>
<keyword evidence="11 12" id="KW-0407">Ion channel</keyword>
<evidence type="ECO:0000256" key="11">
    <source>
        <dbReference type="ARBA" id="ARBA00023303"/>
    </source>
</evidence>
<protein>
    <recommendedName>
        <fullName evidence="16">ATP synthase F0 subunit 8</fullName>
    </recommendedName>
</protein>
<dbReference type="PANTHER" id="PTHR11690">
    <property type="entry name" value="AMILORIDE-SENSITIVE SODIUM CHANNEL-RELATED"/>
    <property type="match status" value="1"/>
</dbReference>
<evidence type="ECO:0000256" key="13">
    <source>
        <dbReference type="SAM" id="Phobius"/>
    </source>
</evidence>
<comment type="similarity">
    <text evidence="2 12">Belongs to the amiloride-sensitive sodium channel (TC 1.A.6) family.</text>
</comment>
<dbReference type="GO" id="GO:0005272">
    <property type="term" value="F:sodium channel activity"/>
    <property type="evidence" value="ECO:0007669"/>
    <property type="project" value="UniProtKB-KW"/>
</dbReference>
<keyword evidence="4 12" id="KW-0894">Sodium channel</keyword>
<sequence length="168" mass="19610">MFFRVIDVVLSLWYVFLFVWFLLVVFRIWHLVNSVHDETVIMTEGKSIPVWKSAFPAITICSQIKFSSPKFNFTQAAWTTKTKSEKEELVDASVLCDQHVIITDQDKEDSTLDMHNFIREAAHSFDEVLYSCSWKNELTNCSTLFKPTFTEEGLCFTFNAVDIWSNKR</sequence>